<gene>
    <name evidence="2" type="ORF">Q664_15010</name>
</gene>
<proteinExistence type="predicted"/>
<evidence type="ECO:0000313" key="3">
    <source>
        <dbReference type="Proteomes" id="UP000028547"/>
    </source>
</evidence>
<dbReference type="EMBL" id="JPMI01000093">
    <property type="protein sequence ID" value="KFA92509.1"/>
    <property type="molecule type" value="Genomic_DNA"/>
</dbReference>
<dbReference type="SUPFAM" id="SSF53300">
    <property type="entry name" value="vWA-like"/>
    <property type="match status" value="1"/>
</dbReference>
<comment type="caution">
    <text evidence="2">The sequence shown here is derived from an EMBL/GenBank/DDBJ whole genome shotgun (WGS) entry which is preliminary data.</text>
</comment>
<organism evidence="2 3">
    <name type="scientific">Archangium violaceum Cb vi76</name>
    <dbReference type="NCBI Taxonomy" id="1406225"/>
    <lineage>
        <taxon>Bacteria</taxon>
        <taxon>Pseudomonadati</taxon>
        <taxon>Myxococcota</taxon>
        <taxon>Myxococcia</taxon>
        <taxon>Myxococcales</taxon>
        <taxon>Cystobacterineae</taxon>
        <taxon>Archangiaceae</taxon>
        <taxon>Archangium</taxon>
    </lineage>
</organism>
<protein>
    <recommendedName>
        <fullName evidence="1">DUF58 domain-containing protein</fullName>
    </recommendedName>
</protein>
<feature type="domain" description="DUF58" evidence="1">
    <location>
        <begin position="196"/>
        <end position="372"/>
    </location>
</feature>
<evidence type="ECO:0000313" key="2">
    <source>
        <dbReference type="EMBL" id="KFA92509.1"/>
    </source>
</evidence>
<evidence type="ECO:0000259" key="1">
    <source>
        <dbReference type="Pfam" id="PF01882"/>
    </source>
</evidence>
<reference evidence="2 3" key="1">
    <citation type="submission" date="2014-07" db="EMBL/GenBank/DDBJ databases">
        <title>Draft Genome Sequence of Gephyronic Acid Producer, Cystobacter violaceus Strain Cb vi76.</title>
        <authorList>
            <person name="Stevens D.C."/>
            <person name="Young J."/>
            <person name="Carmichael R."/>
            <person name="Tan J."/>
            <person name="Taylor R.E."/>
        </authorList>
    </citation>
    <scope>NUCLEOTIDE SEQUENCE [LARGE SCALE GENOMIC DNA]</scope>
    <source>
        <strain evidence="2 3">Cb vi76</strain>
    </source>
</reference>
<dbReference type="AlphaFoldDB" id="A0A084SVM4"/>
<accession>A0A084SVM4</accession>
<dbReference type="InterPro" id="IPR002881">
    <property type="entry name" value="DUF58"/>
</dbReference>
<dbReference type="Gene3D" id="3.40.50.410">
    <property type="entry name" value="von Willebrand factor, type A domain"/>
    <property type="match status" value="1"/>
</dbReference>
<dbReference type="InterPro" id="IPR036465">
    <property type="entry name" value="vWFA_dom_sf"/>
</dbReference>
<sequence length="435" mass="47720">MMPTGRLWVLLCLLAVPMMAAGFFPGLGGAVLVLDVLALGLAGADFLMARRVRLEVSRKLPTRLSVGAPNKVELLLVHRGGQAVDVHVKDDVPESFTATPEEAPLHLSADSQTRWVYRVSPSKRGKFAFGDVHVRVRGPLGLVFHERHFLLAQNVSVFPDLRGASRLLLSGAALDLVNLGLRQLRRDGRGSEFARLRDYAQGDSVRDVDWKATARRTRPVTRVMESERSQSILICVDAGRSMAAQVDGLTKLDHAVNAALFLAFVAVRNGDRVGLAVFADGVKAYLPPAAGRLQYRKILDTLYSTTPSLTYVDYLALFKELNVRLTRRSLLCVFTDFLDEEQASTMVAPLHRLARRHVPLCLSVRDTALAALLRTEPSGPEQAYQQAVASELLTDRETLKAKVSAGGVQMLDVQPDELSLAAVNRYLDIKARGVL</sequence>
<dbReference type="PANTHER" id="PTHR33608:SF3">
    <property type="entry name" value="SLR2013 PROTEIN"/>
    <property type="match status" value="1"/>
</dbReference>
<name>A0A084SVM4_9BACT</name>
<dbReference type="RefSeq" id="WP_043394874.1">
    <property type="nucleotide sequence ID" value="NZ_JPMI01000093.1"/>
</dbReference>
<dbReference type="Pfam" id="PF01882">
    <property type="entry name" value="DUF58"/>
    <property type="match status" value="1"/>
</dbReference>
<dbReference type="PANTHER" id="PTHR33608">
    <property type="entry name" value="BLL2464 PROTEIN"/>
    <property type="match status" value="1"/>
</dbReference>
<dbReference type="Proteomes" id="UP000028547">
    <property type="component" value="Unassembled WGS sequence"/>
</dbReference>